<dbReference type="RefSeq" id="WP_115302876.1">
    <property type="nucleotide sequence ID" value="NZ_UGNV01000001.1"/>
</dbReference>
<dbReference type="NCBIfam" id="TIGR01414">
    <property type="entry name" value="autotrans_barl"/>
    <property type="match status" value="1"/>
</dbReference>
<keyword evidence="7" id="KW-0998">Cell outer membrane</keyword>
<dbReference type="Pfam" id="PF02415">
    <property type="entry name" value="Chlam_PMP"/>
    <property type="match status" value="2"/>
</dbReference>
<dbReference type="Gene3D" id="2.160.20.20">
    <property type="match status" value="1"/>
</dbReference>
<dbReference type="InterPro" id="IPR003368">
    <property type="entry name" value="POMP_repeat"/>
</dbReference>
<evidence type="ECO:0000256" key="2">
    <source>
        <dbReference type="ARBA" id="ARBA00004442"/>
    </source>
</evidence>
<dbReference type="OrthoDB" id="5760545at2"/>
<dbReference type="GO" id="GO:0005576">
    <property type="term" value="C:extracellular region"/>
    <property type="evidence" value="ECO:0007669"/>
    <property type="project" value="UniProtKB-SubCell"/>
</dbReference>
<keyword evidence="10" id="KW-1185">Reference proteome</keyword>
<dbReference type="InterPro" id="IPR036709">
    <property type="entry name" value="Autotransporte_beta_dom_sf"/>
</dbReference>
<feature type="domain" description="Autotransporter" evidence="8">
    <location>
        <begin position="883"/>
        <end position="1162"/>
    </location>
</feature>
<gene>
    <name evidence="9" type="ORF">NCTC13315_01719</name>
</gene>
<dbReference type="InterPro" id="IPR012332">
    <property type="entry name" value="Autotransporter_pectin_lyase_C"/>
</dbReference>
<reference evidence="9 10" key="1">
    <citation type="submission" date="2018-06" db="EMBL/GenBank/DDBJ databases">
        <authorList>
            <consortium name="Pathogen Informatics"/>
            <person name="Doyle S."/>
        </authorList>
    </citation>
    <scope>NUCLEOTIDE SEQUENCE [LARGE SCALE GENOMIC DNA]</scope>
    <source>
        <strain evidence="9 10">NCTC13315</strain>
    </source>
</reference>
<sequence>MRLTQPPFKIKPLAAWLITHITMSMALPITMSFAAEVNWPVPIATPAPLATAAANLNTAMTVYIEEPTPANAQALAQAQATYNQAVAVTSAANPTAILTVSGGNQDTINGNDSGANSFFLNNQAAFIHATGDNTSLTVLNHIGNNSAILLSNGSILDINAETGAQVIFTNNTAGLGGAISINQNSTLSIANSTFIGNIAETAGGAVSNRNSFLTIASSTFIGNTAYAGGALFSTHSTLNITDSTFNNNTATGSWGGVIASGDSLVNINHSIFSNNQAVGAAGVILAGDNSIFSITNSTFSNNTASNFGGAIYNFDSTINLLVTASNVSQFIGNTANGQASSITLSATDVSRLSSLNAFIEAGGVLDMRDPMDSTDNAGEIAISQTGQGTWRLGGANTFTSADNTGSTNFTVNEGQLYLYADGEVANGNAIDPSALVTAGRISLLGSESSFTLGTGATLVASGDNAISTEGSIVLQEGSLIRGGNSTDRGEPVGGITSVLSLSAANDITLAGKVALAALSADDQFTLRGNLTGNGGLNKMGAGLVILDGLNRYKGGTTVTAGILRAGSATAFAVNTAYQVNGGTLDLNGFDLTMSLLSGTGGEVALGTAALTVNQRSNTTFAGELVGQGNFTKQGQGRLILTGQSANYTGTTRVNSGELRVNGLLGGDLRVSAAGRLSGSGTVGNTTVAGTIAPGNSIGTLTVAGNYVQTAGSVYDVEINPAGASDLINISGRATLQPGAGVSVLKTAGLYTPGTRYTILAAENGVVGTYSNLSQNLPFLELLLNYDTNHVYLDIARNDRPFNSFAVTPNQAETAMGVESLGGGNRLYDAFVNLDNPQTIQTALNDLSGEIYASTLSALMEESRYVRDAMRSRLDSNDTLAEAKTPSGLAFWAHGFGAAGQLEGNGNAAKLDRSTQGFFIGADQAFGGTGRFGVVGGYSQSTFDVDSRHSYSESDNAHLGAYGRLAFNHLVASAGAAYSWHTLSTHRTIAFPGFTNPLNSTGDAHTAQVVGELGYELAVNYLDMKPLVNVAYVDVKADNLTEQGGDARLRAHKASQSVLLSTLGVQEKGLLYQTDMYALNHHVFLGWRHAYDNLTPKATFNFAAGSVPFFIGGVPIAQNALLIDAGFNVARLSNNLHLSVSYIGQYSNQVTDNGVAARLTWHFA</sequence>
<comment type="subcellular location">
    <subcellularLocation>
        <location evidence="1">Cell envelope</location>
    </subcellularLocation>
    <subcellularLocation>
        <location evidence="2">Cell outer membrane</location>
    </subcellularLocation>
    <subcellularLocation>
        <location evidence="3">Secreted</location>
    </subcellularLocation>
</comment>
<dbReference type="SUPFAM" id="SSF103515">
    <property type="entry name" value="Autotransporter"/>
    <property type="match status" value="1"/>
</dbReference>
<proteinExistence type="predicted"/>
<evidence type="ECO:0000256" key="5">
    <source>
        <dbReference type="ARBA" id="ARBA00022729"/>
    </source>
</evidence>
<name>A0A378I2L5_9GAMM</name>
<evidence type="ECO:0000256" key="6">
    <source>
        <dbReference type="ARBA" id="ARBA00023136"/>
    </source>
</evidence>
<evidence type="ECO:0000256" key="7">
    <source>
        <dbReference type="ARBA" id="ARBA00023237"/>
    </source>
</evidence>
<dbReference type="Pfam" id="PF12951">
    <property type="entry name" value="PATR"/>
    <property type="match status" value="3"/>
</dbReference>
<evidence type="ECO:0000256" key="3">
    <source>
        <dbReference type="ARBA" id="ARBA00004613"/>
    </source>
</evidence>
<dbReference type="Proteomes" id="UP000254968">
    <property type="component" value="Unassembled WGS sequence"/>
</dbReference>
<dbReference type="EC" id="3.4.21.-" evidence="9"/>
<keyword evidence="4" id="KW-0964">Secreted</keyword>
<dbReference type="Gene3D" id="2.40.128.130">
    <property type="entry name" value="Autotransporter beta-domain"/>
    <property type="match status" value="1"/>
</dbReference>
<accession>A0A378I2L5</accession>
<dbReference type="InterPro" id="IPR013425">
    <property type="entry name" value="Autotrns_rpt"/>
</dbReference>
<evidence type="ECO:0000259" key="8">
    <source>
        <dbReference type="PROSITE" id="PS51208"/>
    </source>
</evidence>
<dbReference type="EMBL" id="UGNV01000001">
    <property type="protein sequence ID" value="STX29182.1"/>
    <property type="molecule type" value="Genomic_DNA"/>
</dbReference>
<evidence type="ECO:0000313" key="9">
    <source>
        <dbReference type="EMBL" id="STX29182.1"/>
    </source>
</evidence>
<dbReference type="GO" id="GO:0009279">
    <property type="term" value="C:cell outer membrane"/>
    <property type="evidence" value="ECO:0007669"/>
    <property type="project" value="UniProtKB-SubCell"/>
</dbReference>
<dbReference type="InterPro" id="IPR011050">
    <property type="entry name" value="Pectin_lyase_fold/virulence"/>
</dbReference>
<keyword evidence="9" id="KW-0645">Protease</keyword>
<keyword evidence="5" id="KW-0732">Signal</keyword>
<evidence type="ECO:0000313" key="10">
    <source>
        <dbReference type="Proteomes" id="UP000254968"/>
    </source>
</evidence>
<dbReference type="PANTHER" id="PTHR32158">
    <property type="entry name" value="RING-TYPE DOMAIN-CONTAINING PROTEIN"/>
    <property type="match status" value="1"/>
</dbReference>
<evidence type="ECO:0000256" key="1">
    <source>
        <dbReference type="ARBA" id="ARBA00004196"/>
    </source>
</evidence>
<evidence type="ECO:0000256" key="4">
    <source>
        <dbReference type="ARBA" id="ARBA00022525"/>
    </source>
</evidence>
<dbReference type="InterPro" id="IPR005546">
    <property type="entry name" value="Autotransporte_beta"/>
</dbReference>
<dbReference type="GO" id="GO:0008233">
    <property type="term" value="F:peptidase activity"/>
    <property type="evidence" value="ECO:0007669"/>
    <property type="project" value="UniProtKB-KW"/>
</dbReference>
<dbReference type="PROSITE" id="PS51208">
    <property type="entry name" value="AUTOTRANSPORTER"/>
    <property type="match status" value="1"/>
</dbReference>
<dbReference type="AlphaFoldDB" id="A0A378I2L5"/>
<keyword evidence="9" id="KW-0378">Hydrolase</keyword>
<keyword evidence="6" id="KW-0472">Membrane</keyword>
<dbReference type="SUPFAM" id="SSF51126">
    <property type="entry name" value="Pectin lyase-like"/>
    <property type="match status" value="2"/>
</dbReference>
<dbReference type="NCBIfam" id="TIGR02601">
    <property type="entry name" value="autotrns_rpt"/>
    <property type="match status" value="2"/>
</dbReference>
<dbReference type="PANTHER" id="PTHR32158:SF21">
    <property type="match status" value="1"/>
</dbReference>
<organism evidence="9 10">
    <name type="scientific">Legionella beliardensis</name>
    <dbReference type="NCBI Taxonomy" id="91822"/>
    <lineage>
        <taxon>Bacteria</taxon>
        <taxon>Pseudomonadati</taxon>
        <taxon>Pseudomonadota</taxon>
        <taxon>Gammaproteobacteria</taxon>
        <taxon>Legionellales</taxon>
        <taxon>Legionellaceae</taxon>
        <taxon>Legionella</taxon>
    </lineage>
</organism>
<dbReference type="SMART" id="SM00869">
    <property type="entry name" value="Autotransporter"/>
    <property type="match status" value="1"/>
</dbReference>
<dbReference type="GO" id="GO:0006508">
    <property type="term" value="P:proteolysis"/>
    <property type="evidence" value="ECO:0007669"/>
    <property type="project" value="UniProtKB-KW"/>
</dbReference>
<dbReference type="InterPro" id="IPR006315">
    <property type="entry name" value="OM_autotransptr_brl_dom"/>
</dbReference>
<protein>
    <submittedName>
        <fullName evidence="9">Extracellular serine protease</fullName>
        <ecNumber evidence="9">3.4.21.-</ecNumber>
    </submittedName>
</protein>
<dbReference type="Pfam" id="PF03797">
    <property type="entry name" value="Autotransporter"/>
    <property type="match status" value="1"/>
</dbReference>